<proteinExistence type="predicted"/>
<protein>
    <submittedName>
        <fullName evidence="9">Uncharacterized protein</fullName>
    </submittedName>
</protein>
<feature type="domain" description="UBC core" evidence="8">
    <location>
        <begin position="314"/>
        <end position="476"/>
    </location>
</feature>
<accession>A0A2N9FMZ6</accession>
<evidence type="ECO:0000259" key="7">
    <source>
        <dbReference type="PROSITE" id="PS50030"/>
    </source>
</evidence>
<feature type="transmembrane region" description="Helical" evidence="6">
    <location>
        <begin position="331"/>
        <end position="354"/>
    </location>
</feature>
<dbReference type="Pfam" id="PF00179">
    <property type="entry name" value="UQ_con"/>
    <property type="match status" value="2"/>
</dbReference>
<keyword evidence="6" id="KW-0812">Transmembrane</keyword>
<dbReference type="InterPro" id="IPR000608">
    <property type="entry name" value="UBC"/>
</dbReference>
<keyword evidence="2" id="KW-0547">Nucleotide-binding</keyword>
<reference evidence="9" key="1">
    <citation type="submission" date="2018-02" db="EMBL/GenBank/DDBJ databases">
        <authorList>
            <person name="Cohen D.B."/>
            <person name="Kent A.D."/>
        </authorList>
    </citation>
    <scope>NUCLEOTIDE SEQUENCE</scope>
</reference>
<evidence type="ECO:0000256" key="5">
    <source>
        <dbReference type="PROSITE-ProRule" id="PRU10133"/>
    </source>
</evidence>
<dbReference type="InterPro" id="IPR023313">
    <property type="entry name" value="UBQ-conjugating_AS"/>
</dbReference>
<dbReference type="InterPro" id="IPR015940">
    <property type="entry name" value="UBA"/>
</dbReference>
<feature type="active site" description="Glycyl thioester intermediate" evidence="5">
    <location>
        <position position="414"/>
    </location>
</feature>
<name>A0A2N9FMZ6_FAGSY</name>
<evidence type="ECO:0000259" key="8">
    <source>
        <dbReference type="PROSITE" id="PS50127"/>
    </source>
</evidence>
<dbReference type="GO" id="GO:0016740">
    <property type="term" value="F:transferase activity"/>
    <property type="evidence" value="ECO:0007669"/>
    <property type="project" value="UniProtKB-KW"/>
</dbReference>
<gene>
    <name evidence="9" type="ORF">FSB_LOCUS16367</name>
</gene>
<organism evidence="9">
    <name type="scientific">Fagus sylvatica</name>
    <name type="common">Beechnut</name>
    <dbReference type="NCBI Taxonomy" id="28930"/>
    <lineage>
        <taxon>Eukaryota</taxon>
        <taxon>Viridiplantae</taxon>
        <taxon>Streptophyta</taxon>
        <taxon>Embryophyta</taxon>
        <taxon>Tracheophyta</taxon>
        <taxon>Spermatophyta</taxon>
        <taxon>Magnoliopsida</taxon>
        <taxon>eudicotyledons</taxon>
        <taxon>Gunneridae</taxon>
        <taxon>Pentapetalae</taxon>
        <taxon>rosids</taxon>
        <taxon>fabids</taxon>
        <taxon>Fagales</taxon>
        <taxon>Fagaceae</taxon>
        <taxon>Fagus</taxon>
    </lineage>
</organism>
<evidence type="ECO:0000256" key="3">
    <source>
        <dbReference type="ARBA" id="ARBA00022786"/>
    </source>
</evidence>
<keyword evidence="4" id="KW-0067">ATP-binding</keyword>
<keyword evidence="1" id="KW-0808">Transferase</keyword>
<dbReference type="SMART" id="SM00212">
    <property type="entry name" value="UBCc"/>
    <property type="match status" value="1"/>
</dbReference>
<dbReference type="InterPro" id="IPR016135">
    <property type="entry name" value="UBQ-conjugating_enzyme/RWD"/>
</dbReference>
<dbReference type="InterPro" id="IPR026960">
    <property type="entry name" value="RVT-Znf"/>
</dbReference>
<dbReference type="EMBL" id="OIVN01001001">
    <property type="protein sequence ID" value="SPC88485.1"/>
    <property type="molecule type" value="Genomic_DNA"/>
</dbReference>
<evidence type="ECO:0000256" key="2">
    <source>
        <dbReference type="ARBA" id="ARBA00022741"/>
    </source>
</evidence>
<dbReference type="Pfam" id="PF00627">
    <property type="entry name" value="UBA"/>
    <property type="match status" value="1"/>
</dbReference>
<dbReference type="GO" id="GO:0005524">
    <property type="term" value="F:ATP binding"/>
    <property type="evidence" value="ECO:0007669"/>
    <property type="project" value="UniProtKB-KW"/>
</dbReference>
<evidence type="ECO:0000256" key="1">
    <source>
        <dbReference type="ARBA" id="ARBA00022679"/>
    </source>
</evidence>
<dbReference type="InterPro" id="IPR009060">
    <property type="entry name" value="UBA-like_sf"/>
</dbReference>
<dbReference type="CDD" id="cd14312">
    <property type="entry name" value="UBA_II_E2_UBC27_like"/>
    <property type="match status" value="1"/>
</dbReference>
<dbReference type="AlphaFoldDB" id="A0A2N9FMZ6"/>
<dbReference type="PROSITE" id="PS00183">
    <property type="entry name" value="UBC_1"/>
    <property type="match status" value="1"/>
</dbReference>
<sequence length="520" mass="59063">MIDFARVQKELQECSRDMEASGIKVSPKSDNLARLIGTIPGPIGTPYEGGTFQIDISLPDGYPFEPPKMQFTTKRDFLWGGMGDERKFHLVNWSQVCQPLKLGGLGIRNLTKFNKALLGKWLWRYGNEEDAFWRLLICSKYGNSHGGWITREVSGPHGVSLWKTIRKEWGSFVKYVNFEVGDGSKVKFWLDTWCGSSSLKEGYPDLFRIARDKEALVVDHMCFENGVVSWVLNFTRSAQDWELDSIASFLKLLYSSSAKGQGEDRLCWQGSASGTFQVKAYYKALLPTAGLFVPWKSIWKTRTPPRVAFFVWAAALGRILTIDNLRKRHVIVIDWCYMLGLWIFFIVGVIVAAMSRVRKIWDLIPSCVFWCLWRERNSRSFEGKENNLMEIKLIFIRTLMEWHPNISSQSGAICLDILKDQWSPALTLKTALLSVQALLSAPEPDDPQDAVVAQQYLREYQTFVSTARYWTESFAKASSLGVEEKVQKLLEMGFAEAHVRSALEAVGGDENLALEKLLSG</sequence>
<evidence type="ECO:0000256" key="4">
    <source>
        <dbReference type="ARBA" id="ARBA00022840"/>
    </source>
</evidence>
<dbReference type="PROSITE" id="PS50030">
    <property type="entry name" value="UBA"/>
    <property type="match status" value="1"/>
</dbReference>
<dbReference type="Gene3D" id="1.10.8.10">
    <property type="entry name" value="DNA helicase RuvA subunit, C-terminal domain"/>
    <property type="match status" value="1"/>
</dbReference>
<dbReference type="SMART" id="SM00165">
    <property type="entry name" value="UBA"/>
    <property type="match status" value="1"/>
</dbReference>
<dbReference type="PANTHER" id="PTHR24068">
    <property type="entry name" value="UBIQUITIN-CONJUGATING ENZYME E2"/>
    <property type="match status" value="1"/>
</dbReference>
<keyword evidence="6" id="KW-1133">Transmembrane helix</keyword>
<keyword evidence="6" id="KW-0472">Membrane</keyword>
<feature type="domain" description="UBA" evidence="7">
    <location>
        <begin position="481"/>
        <end position="520"/>
    </location>
</feature>
<keyword evidence="3" id="KW-0833">Ubl conjugation pathway</keyword>
<dbReference type="PROSITE" id="PS50127">
    <property type="entry name" value="UBC_2"/>
    <property type="match status" value="2"/>
</dbReference>
<dbReference type="Gene3D" id="3.10.110.10">
    <property type="entry name" value="Ubiquitin Conjugating Enzyme"/>
    <property type="match status" value="2"/>
</dbReference>
<evidence type="ECO:0000256" key="6">
    <source>
        <dbReference type="SAM" id="Phobius"/>
    </source>
</evidence>
<dbReference type="Pfam" id="PF13966">
    <property type="entry name" value="zf-RVT"/>
    <property type="match status" value="1"/>
</dbReference>
<dbReference type="InterPro" id="IPR041974">
    <property type="entry name" value="UBC27_UBA"/>
</dbReference>
<dbReference type="SUPFAM" id="SSF46934">
    <property type="entry name" value="UBA-like"/>
    <property type="match status" value="1"/>
</dbReference>
<feature type="domain" description="UBC core" evidence="8">
    <location>
        <begin position="2"/>
        <end position="185"/>
    </location>
</feature>
<dbReference type="SUPFAM" id="SSF54495">
    <property type="entry name" value="UBC-like"/>
    <property type="match status" value="2"/>
</dbReference>
<evidence type="ECO:0000313" key="9">
    <source>
        <dbReference type="EMBL" id="SPC88485.1"/>
    </source>
</evidence>